<sequence>MPLSTRLKVAWRLASNQVTQQRVSFVVAGAQKSGTTALDQYLRRHQGLAMPDKKEVHFFDNSRLFANGEPNYRKYHAFYPSNCAGRLMGDVTPAYMYLPDCMPRIHRYNPDIKVIAVLRNPIERAYSHWNMERHRGREKLPFVQAMAEEAERIQLSRGSSRKYSYVDRGFYSQQIERIWQLFPKQQTLFLRHDELLTDPTTTVNQIYRFLAIEELPHTEKKDVHSRPYVSKISADEKQQLRSIFAAEITKLENLLGWQLDSWRD</sequence>
<feature type="domain" description="Sulfotransferase" evidence="3">
    <location>
        <begin position="25"/>
        <end position="213"/>
    </location>
</feature>
<keyword evidence="5" id="KW-1185">Reference proteome</keyword>
<evidence type="ECO:0000313" key="5">
    <source>
        <dbReference type="Proteomes" id="UP000619743"/>
    </source>
</evidence>
<dbReference type="SUPFAM" id="SSF52540">
    <property type="entry name" value="P-loop containing nucleoside triphosphate hydrolases"/>
    <property type="match status" value="1"/>
</dbReference>
<comment type="caution">
    <text evidence="4">The sequence shown here is derived from an EMBL/GenBank/DDBJ whole genome shotgun (WGS) entry which is preliminary data.</text>
</comment>
<keyword evidence="1" id="KW-0808">Transferase</keyword>
<evidence type="ECO:0000256" key="1">
    <source>
        <dbReference type="ARBA" id="ARBA00022679"/>
    </source>
</evidence>
<name>A0A8J2U5N4_9GAMM</name>
<dbReference type="RefSeq" id="WP_087506413.1">
    <property type="nucleotide sequence ID" value="NZ_BMDX01000011.1"/>
</dbReference>
<proteinExistence type="predicted"/>
<dbReference type="AlphaFoldDB" id="A0A8J2U5N4"/>
<accession>A0A8J2U5N4</accession>
<dbReference type="Pfam" id="PF00685">
    <property type="entry name" value="Sulfotransfer_1"/>
    <property type="match status" value="1"/>
</dbReference>
<dbReference type="OrthoDB" id="9075305at2"/>
<evidence type="ECO:0000313" key="4">
    <source>
        <dbReference type="EMBL" id="GGA80129.1"/>
    </source>
</evidence>
<dbReference type="PANTHER" id="PTHR10605">
    <property type="entry name" value="HEPARAN SULFATE SULFOTRANSFERASE"/>
    <property type="match status" value="1"/>
</dbReference>
<dbReference type="GO" id="GO:0008146">
    <property type="term" value="F:sulfotransferase activity"/>
    <property type="evidence" value="ECO:0007669"/>
    <property type="project" value="InterPro"/>
</dbReference>
<dbReference type="Proteomes" id="UP000619743">
    <property type="component" value="Unassembled WGS sequence"/>
</dbReference>
<dbReference type="PANTHER" id="PTHR10605:SF56">
    <property type="entry name" value="BIFUNCTIONAL HEPARAN SULFATE N-DEACETYLASE_N-SULFOTRANSFERASE"/>
    <property type="match status" value="1"/>
</dbReference>
<reference evidence="5" key="1">
    <citation type="journal article" date="2019" name="Int. J. Syst. Evol. Microbiol.">
        <title>The Global Catalogue of Microorganisms (GCM) 10K type strain sequencing project: providing services to taxonomists for standard genome sequencing and annotation.</title>
        <authorList>
            <consortium name="The Broad Institute Genomics Platform"/>
            <consortium name="The Broad Institute Genome Sequencing Center for Infectious Disease"/>
            <person name="Wu L."/>
            <person name="Ma J."/>
        </authorList>
    </citation>
    <scope>NUCLEOTIDE SEQUENCE [LARGE SCALE GENOMIC DNA]</scope>
    <source>
        <strain evidence="5">CGMCC 1.10130</strain>
    </source>
</reference>
<dbReference type="InterPro" id="IPR037359">
    <property type="entry name" value="NST/OST"/>
</dbReference>
<organism evidence="4 5">
    <name type="scientific">Neiella marina</name>
    <dbReference type="NCBI Taxonomy" id="508461"/>
    <lineage>
        <taxon>Bacteria</taxon>
        <taxon>Pseudomonadati</taxon>
        <taxon>Pseudomonadota</taxon>
        <taxon>Gammaproteobacteria</taxon>
        <taxon>Alteromonadales</taxon>
        <taxon>Echinimonadaceae</taxon>
        <taxon>Neiella</taxon>
    </lineage>
</organism>
<protein>
    <submittedName>
        <fullName evidence="4">Deacetylase sulfotransferase</fullName>
    </submittedName>
</protein>
<gene>
    <name evidence="4" type="ORF">GCM10011369_22620</name>
</gene>
<evidence type="ECO:0000259" key="3">
    <source>
        <dbReference type="Pfam" id="PF00685"/>
    </source>
</evidence>
<keyword evidence="2" id="KW-0325">Glycoprotein</keyword>
<dbReference type="Gene3D" id="3.40.50.300">
    <property type="entry name" value="P-loop containing nucleotide triphosphate hydrolases"/>
    <property type="match status" value="1"/>
</dbReference>
<dbReference type="EMBL" id="BMDX01000011">
    <property type="protein sequence ID" value="GGA80129.1"/>
    <property type="molecule type" value="Genomic_DNA"/>
</dbReference>
<dbReference type="InterPro" id="IPR000863">
    <property type="entry name" value="Sulfotransferase_dom"/>
</dbReference>
<dbReference type="InterPro" id="IPR027417">
    <property type="entry name" value="P-loop_NTPase"/>
</dbReference>
<evidence type="ECO:0000256" key="2">
    <source>
        <dbReference type="ARBA" id="ARBA00023180"/>
    </source>
</evidence>